<evidence type="ECO:0000313" key="10">
    <source>
        <dbReference type="Proteomes" id="UP001235712"/>
    </source>
</evidence>
<evidence type="ECO:0000256" key="4">
    <source>
        <dbReference type="ARBA" id="ARBA00022729"/>
    </source>
</evidence>
<gene>
    <name evidence="9" type="ORF">J2S57_003086</name>
</gene>
<sequence>MRRVTKMVTVAAAATFALAACGGGSSEGSSGDSTGSATSDIKVGLAYDVGGRGDQSFNDSAAAGLDKAKTEFGFETKELEASNGETDAQREERLRLLAQGGYNPVIAVGYAYATALGKVAPEFADTQFAIIDDSTLEKTANVTSLVFAEEQGSYLVGAIAAEASKTGNVGYVGGVNTPLLQKFEAGFTQGAKAVNKDIKVQVKYLSQPPDFSGFGAPDKAETTAQGMIDADADVIYAAAGGSGSGVFKAIKAAGADHWAIGVDSDQYLTADASVKDIILTSMLKRVDTSVYDFVKSAVDGKVLTGVQEFDLSDEGVGYSTSNSAVEPYEAKADELKKQIIDGEIKVSATP</sequence>
<dbReference type="Proteomes" id="UP001235712">
    <property type="component" value="Unassembled WGS sequence"/>
</dbReference>
<keyword evidence="5" id="KW-0472">Membrane</keyword>
<comment type="subcellular location">
    <subcellularLocation>
        <location evidence="1">Cell membrane</location>
        <topology evidence="1">Lipid-anchor</topology>
    </subcellularLocation>
</comment>
<comment type="similarity">
    <text evidence="2">Belongs to the BMP lipoprotein family.</text>
</comment>
<organism evidence="9 10">
    <name type="scientific">Kineosporia succinea</name>
    <dbReference type="NCBI Taxonomy" id="84632"/>
    <lineage>
        <taxon>Bacteria</taxon>
        <taxon>Bacillati</taxon>
        <taxon>Actinomycetota</taxon>
        <taxon>Actinomycetes</taxon>
        <taxon>Kineosporiales</taxon>
        <taxon>Kineosporiaceae</taxon>
        <taxon>Kineosporia</taxon>
    </lineage>
</organism>
<dbReference type="Gene3D" id="3.40.50.2300">
    <property type="match status" value="2"/>
</dbReference>
<dbReference type="Pfam" id="PF02608">
    <property type="entry name" value="Bmp"/>
    <property type="match status" value="1"/>
</dbReference>
<dbReference type="InterPro" id="IPR003760">
    <property type="entry name" value="PnrA-like"/>
</dbReference>
<evidence type="ECO:0000259" key="8">
    <source>
        <dbReference type="Pfam" id="PF02608"/>
    </source>
</evidence>
<dbReference type="InterPro" id="IPR050957">
    <property type="entry name" value="BMP_lipoprotein"/>
</dbReference>
<evidence type="ECO:0000256" key="6">
    <source>
        <dbReference type="ARBA" id="ARBA00023288"/>
    </source>
</evidence>
<reference evidence="9 10" key="1">
    <citation type="submission" date="2023-07" db="EMBL/GenBank/DDBJ databases">
        <title>Sequencing the genomes of 1000 actinobacteria strains.</title>
        <authorList>
            <person name="Klenk H.-P."/>
        </authorList>
    </citation>
    <scope>NUCLEOTIDE SEQUENCE [LARGE SCALE GENOMIC DNA]</scope>
    <source>
        <strain evidence="9 10">DSM 44388</strain>
    </source>
</reference>
<evidence type="ECO:0000313" key="9">
    <source>
        <dbReference type="EMBL" id="MDP9827337.1"/>
    </source>
</evidence>
<keyword evidence="3" id="KW-1003">Cell membrane</keyword>
<feature type="chain" id="PRO_5047374715" evidence="7">
    <location>
        <begin position="20"/>
        <end position="350"/>
    </location>
</feature>
<evidence type="ECO:0000256" key="5">
    <source>
        <dbReference type="ARBA" id="ARBA00023136"/>
    </source>
</evidence>
<evidence type="ECO:0000256" key="2">
    <source>
        <dbReference type="ARBA" id="ARBA00008610"/>
    </source>
</evidence>
<feature type="domain" description="ABC transporter substrate-binding protein PnrA-like" evidence="8">
    <location>
        <begin position="46"/>
        <end position="348"/>
    </location>
</feature>
<comment type="caution">
    <text evidence="9">The sequence shown here is derived from an EMBL/GenBank/DDBJ whole genome shotgun (WGS) entry which is preliminary data.</text>
</comment>
<name>A0ABT9P3S4_9ACTN</name>
<evidence type="ECO:0000256" key="1">
    <source>
        <dbReference type="ARBA" id="ARBA00004193"/>
    </source>
</evidence>
<dbReference type="RefSeq" id="WP_307243248.1">
    <property type="nucleotide sequence ID" value="NZ_JAUSQZ010000001.1"/>
</dbReference>
<keyword evidence="6" id="KW-0449">Lipoprotein</keyword>
<dbReference type="PANTHER" id="PTHR34296:SF2">
    <property type="entry name" value="ABC TRANSPORTER GUANOSINE-BINDING PROTEIN NUPN"/>
    <property type="match status" value="1"/>
</dbReference>
<dbReference type="EMBL" id="JAUSQZ010000001">
    <property type="protein sequence ID" value="MDP9827337.1"/>
    <property type="molecule type" value="Genomic_DNA"/>
</dbReference>
<dbReference type="CDD" id="cd06354">
    <property type="entry name" value="PBP1_PrnA-like"/>
    <property type="match status" value="1"/>
</dbReference>
<dbReference type="SUPFAM" id="SSF53822">
    <property type="entry name" value="Periplasmic binding protein-like I"/>
    <property type="match status" value="1"/>
</dbReference>
<protein>
    <submittedName>
        <fullName evidence="9">Basic membrane protein A</fullName>
    </submittedName>
</protein>
<dbReference type="PANTHER" id="PTHR34296">
    <property type="entry name" value="TRANSCRIPTIONAL ACTIVATOR PROTEIN MED"/>
    <property type="match status" value="1"/>
</dbReference>
<keyword evidence="4 7" id="KW-0732">Signal</keyword>
<accession>A0ABT9P3S4</accession>
<feature type="signal peptide" evidence="7">
    <location>
        <begin position="1"/>
        <end position="19"/>
    </location>
</feature>
<dbReference type="PROSITE" id="PS51257">
    <property type="entry name" value="PROKAR_LIPOPROTEIN"/>
    <property type="match status" value="1"/>
</dbReference>
<evidence type="ECO:0000256" key="7">
    <source>
        <dbReference type="SAM" id="SignalP"/>
    </source>
</evidence>
<proteinExistence type="inferred from homology"/>
<dbReference type="InterPro" id="IPR028082">
    <property type="entry name" value="Peripla_BP_I"/>
</dbReference>
<keyword evidence="10" id="KW-1185">Reference proteome</keyword>
<evidence type="ECO:0000256" key="3">
    <source>
        <dbReference type="ARBA" id="ARBA00022475"/>
    </source>
</evidence>